<dbReference type="OrthoDB" id="2686102at2759"/>
<dbReference type="AlphaFoldDB" id="A0A0D0DDJ5"/>
<dbReference type="InParanoid" id="A0A0D0DDJ5"/>
<protein>
    <submittedName>
        <fullName evidence="1">Uncharacterized protein</fullName>
    </submittedName>
</protein>
<reference evidence="2" key="2">
    <citation type="submission" date="2015-01" db="EMBL/GenBank/DDBJ databases">
        <title>Evolutionary Origins and Diversification of the Mycorrhizal Mutualists.</title>
        <authorList>
            <consortium name="DOE Joint Genome Institute"/>
            <consortium name="Mycorrhizal Genomics Consortium"/>
            <person name="Kohler A."/>
            <person name="Kuo A."/>
            <person name="Nagy L.G."/>
            <person name="Floudas D."/>
            <person name="Copeland A."/>
            <person name="Barry K.W."/>
            <person name="Cichocki N."/>
            <person name="Veneault-Fourrey C."/>
            <person name="LaButti K."/>
            <person name="Lindquist E.A."/>
            <person name="Lipzen A."/>
            <person name="Lundell T."/>
            <person name="Morin E."/>
            <person name="Murat C."/>
            <person name="Riley R."/>
            <person name="Ohm R."/>
            <person name="Sun H."/>
            <person name="Tunlid A."/>
            <person name="Henrissat B."/>
            <person name="Grigoriev I.V."/>
            <person name="Hibbett D.S."/>
            <person name="Martin F."/>
        </authorList>
    </citation>
    <scope>NUCLEOTIDE SEQUENCE [LARGE SCALE GENOMIC DNA]</scope>
    <source>
        <strain evidence="2">Ve08.2h10</strain>
    </source>
</reference>
<evidence type="ECO:0000313" key="2">
    <source>
        <dbReference type="Proteomes" id="UP000054538"/>
    </source>
</evidence>
<dbReference type="HOGENOM" id="CLU_1525666_0_0_1"/>
<evidence type="ECO:0000313" key="1">
    <source>
        <dbReference type="EMBL" id="KIK75440.1"/>
    </source>
</evidence>
<gene>
    <name evidence="1" type="ORF">PAXRUDRAFT_19001</name>
</gene>
<sequence length="176" mass="19146">MVVRGERAMLNGILLTPAQSIEVLDAFAQGQRPQVVNRQRTLPPEGPLQLVTSSSFTPWSVDGDDIAGLNALTPTSTFDFLWHPSIAISLQQYRAVFKIKPGWKDTYANHHTKTEVPDPFQLPSGPAPSGHIAVCFTARTKGAMLLHVTIPDRCLGPVAPQKKNTFCMVISSKEGG</sequence>
<accession>A0A0D0DDJ5</accession>
<dbReference type="Proteomes" id="UP000054538">
    <property type="component" value="Unassembled WGS sequence"/>
</dbReference>
<dbReference type="EMBL" id="KN828110">
    <property type="protein sequence ID" value="KIK75440.1"/>
    <property type="molecule type" value="Genomic_DNA"/>
</dbReference>
<name>A0A0D0DDJ5_9AGAM</name>
<reference evidence="1 2" key="1">
    <citation type="submission" date="2014-04" db="EMBL/GenBank/DDBJ databases">
        <authorList>
            <consortium name="DOE Joint Genome Institute"/>
            <person name="Kuo A."/>
            <person name="Kohler A."/>
            <person name="Jargeat P."/>
            <person name="Nagy L.G."/>
            <person name="Floudas D."/>
            <person name="Copeland A."/>
            <person name="Barry K.W."/>
            <person name="Cichocki N."/>
            <person name="Veneault-Fourrey C."/>
            <person name="LaButti K."/>
            <person name="Lindquist E.A."/>
            <person name="Lipzen A."/>
            <person name="Lundell T."/>
            <person name="Morin E."/>
            <person name="Murat C."/>
            <person name="Sun H."/>
            <person name="Tunlid A."/>
            <person name="Henrissat B."/>
            <person name="Grigoriev I.V."/>
            <person name="Hibbett D.S."/>
            <person name="Martin F."/>
            <person name="Nordberg H.P."/>
            <person name="Cantor M.N."/>
            <person name="Hua S.X."/>
        </authorList>
    </citation>
    <scope>NUCLEOTIDE SEQUENCE [LARGE SCALE GENOMIC DNA]</scope>
    <source>
        <strain evidence="1 2">Ve08.2h10</strain>
    </source>
</reference>
<proteinExistence type="predicted"/>
<keyword evidence="2" id="KW-1185">Reference proteome</keyword>
<organism evidence="1 2">
    <name type="scientific">Paxillus rubicundulus Ve08.2h10</name>
    <dbReference type="NCBI Taxonomy" id="930991"/>
    <lineage>
        <taxon>Eukaryota</taxon>
        <taxon>Fungi</taxon>
        <taxon>Dikarya</taxon>
        <taxon>Basidiomycota</taxon>
        <taxon>Agaricomycotina</taxon>
        <taxon>Agaricomycetes</taxon>
        <taxon>Agaricomycetidae</taxon>
        <taxon>Boletales</taxon>
        <taxon>Paxilineae</taxon>
        <taxon>Paxillaceae</taxon>
        <taxon>Paxillus</taxon>
    </lineage>
</organism>